<comment type="caution">
    <text evidence="8">The sequence shown here is derived from an EMBL/GenBank/DDBJ whole genome shotgun (WGS) entry which is preliminary data.</text>
</comment>
<comment type="similarity">
    <text evidence="2">Belongs to the SusD family.</text>
</comment>
<evidence type="ECO:0000313" key="9">
    <source>
        <dbReference type="Proteomes" id="UP001247620"/>
    </source>
</evidence>
<reference evidence="8 9" key="1">
    <citation type="submission" date="2023-07" db="EMBL/GenBank/DDBJ databases">
        <title>Sorghum-associated microbial communities from plants grown in Nebraska, USA.</title>
        <authorList>
            <person name="Schachtman D."/>
        </authorList>
    </citation>
    <scope>NUCLEOTIDE SEQUENCE [LARGE SCALE GENOMIC DNA]</scope>
    <source>
        <strain evidence="8 9">3262</strain>
    </source>
</reference>
<organism evidence="8 9">
    <name type="scientific">Mucilaginibacter pocheonensis</name>
    <dbReference type="NCBI Taxonomy" id="398050"/>
    <lineage>
        <taxon>Bacteria</taxon>
        <taxon>Pseudomonadati</taxon>
        <taxon>Bacteroidota</taxon>
        <taxon>Sphingobacteriia</taxon>
        <taxon>Sphingobacteriales</taxon>
        <taxon>Sphingobacteriaceae</taxon>
        <taxon>Mucilaginibacter</taxon>
    </lineage>
</organism>
<evidence type="ECO:0000313" key="8">
    <source>
        <dbReference type="EMBL" id="MDR6945342.1"/>
    </source>
</evidence>
<accession>A0ABU1TIW1</accession>
<name>A0ABU1TIW1_9SPHI</name>
<feature type="domain" description="SusD-like N-terminal" evidence="7">
    <location>
        <begin position="36"/>
        <end position="234"/>
    </location>
</feature>
<dbReference type="SUPFAM" id="SSF48452">
    <property type="entry name" value="TPR-like"/>
    <property type="match status" value="1"/>
</dbReference>
<keyword evidence="5" id="KW-0998">Cell outer membrane</keyword>
<evidence type="ECO:0000259" key="7">
    <source>
        <dbReference type="Pfam" id="PF14322"/>
    </source>
</evidence>
<evidence type="ECO:0000256" key="1">
    <source>
        <dbReference type="ARBA" id="ARBA00004442"/>
    </source>
</evidence>
<sequence length="468" mass="51892">MMKKIRYSIITLSTIIMLYNTGCQKQLDIKPHDTVESDQALKTSKDVQGVLIGAYTAAGLRNLYGGRLQATTDFLADDGDFSYFGTFSEYTELNDKKITINNAFVEGVWDDGYNAIGVCNTVLANLNLVDEANKKRVEGEAKFLRGMTYFDLARAFGRAWNDTNGSPATNLAVPLVLTPTTTIPGIQKVKRNTVAEIYAQAIADLTTAETNLEVGKSVYASSSAASAVLARIYLTQEKFDLAEAEATKIIDAGDFTLVKNFTEEFQKPAQATHVFNSTEDIFAIQISNQSGFNALNEVYASSDFSGRGETYINQQHLDRYEPGDDRANEFTDDPFTTKFNNTFGNVITIRLAEIYLIRAEARVRKATPNLIGAAADINMVRNRAKLGNTTAVTKDALFAAVKKERRVELPFEGFRLGDLKRYTESTHSIDGDGNPVQTFQWNSPKLIFPIPKRERDANPNLTQNEGYQ</sequence>
<feature type="domain" description="RagB/SusD" evidence="6">
    <location>
        <begin position="329"/>
        <end position="467"/>
    </location>
</feature>
<evidence type="ECO:0000256" key="4">
    <source>
        <dbReference type="ARBA" id="ARBA00023136"/>
    </source>
</evidence>
<dbReference type="CDD" id="cd08977">
    <property type="entry name" value="SusD"/>
    <property type="match status" value="1"/>
</dbReference>
<dbReference type="Proteomes" id="UP001247620">
    <property type="component" value="Unassembled WGS sequence"/>
</dbReference>
<dbReference type="Gene3D" id="1.25.40.390">
    <property type="match status" value="1"/>
</dbReference>
<evidence type="ECO:0000256" key="3">
    <source>
        <dbReference type="ARBA" id="ARBA00022729"/>
    </source>
</evidence>
<keyword evidence="3" id="KW-0732">Signal</keyword>
<dbReference type="RefSeq" id="WP_310103191.1">
    <property type="nucleotide sequence ID" value="NZ_JAVDUU010000006.1"/>
</dbReference>
<dbReference type="InterPro" id="IPR012944">
    <property type="entry name" value="SusD_RagB_dom"/>
</dbReference>
<evidence type="ECO:0000259" key="6">
    <source>
        <dbReference type="Pfam" id="PF07980"/>
    </source>
</evidence>
<gene>
    <name evidence="8" type="ORF">J2W55_005214</name>
</gene>
<evidence type="ECO:0008006" key="10">
    <source>
        <dbReference type="Google" id="ProtNLM"/>
    </source>
</evidence>
<comment type="subcellular location">
    <subcellularLocation>
        <location evidence="1">Cell outer membrane</location>
    </subcellularLocation>
</comment>
<dbReference type="InterPro" id="IPR011990">
    <property type="entry name" value="TPR-like_helical_dom_sf"/>
</dbReference>
<dbReference type="Pfam" id="PF07980">
    <property type="entry name" value="SusD_RagB"/>
    <property type="match status" value="1"/>
</dbReference>
<keyword evidence="9" id="KW-1185">Reference proteome</keyword>
<keyword evidence="4" id="KW-0472">Membrane</keyword>
<evidence type="ECO:0000256" key="5">
    <source>
        <dbReference type="ARBA" id="ARBA00023237"/>
    </source>
</evidence>
<proteinExistence type="inferred from homology"/>
<dbReference type="Pfam" id="PF14322">
    <property type="entry name" value="SusD-like_3"/>
    <property type="match status" value="1"/>
</dbReference>
<dbReference type="EMBL" id="JAVDUU010000006">
    <property type="protein sequence ID" value="MDR6945342.1"/>
    <property type="molecule type" value="Genomic_DNA"/>
</dbReference>
<evidence type="ECO:0000256" key="2">
    <source>
        <dbReference type="ARBA" id="ARBA00006275"/>
    </source>
</evidence>
<protein>
    <recommendedName>
        <fullName evidence="10">SusD family protein</fullName>
    </recommendedName>
</protein>
<dbReference type="InterPro" id="IPR033985">
    <property type="entry name" value="SusD-like_N"/>
</dbReference>